<feature type="region of interest" description="Disordered" evidence="1">
    <location>
        <begin position="104"/>
        <end position="134"/>
    </location>
</feature>
<feature type="compositionally biased region" description="Low complexity" evidence="1">
    <location>
        <begin position="79"/>
        <end position="88"/>
    </location>
</feature>
<feature type="region of interest" description="Disordered" evidence="1">
    <location>
        <begin position="58"/>
        <end position="88"/>
    </location>
</feature>
<name>A0ABS1DKY7_9PROT</name>
<dbReference type="Proteomes" id="UP001296873">
    <property type="component" value="Unassembled WGS sequence"/>
</dbReference>
<gene>
    <name evidence="2" type="ORF">CKO28_20475</name>
</gene>
<evidence type="ECO:0000313" key="3">
    <source>
        <dbReference type="Proteomes" id="UP001296873"/>
    </source>
</evidence>
<feature type="compositionally biased region" description="Basic and acidic residues" evidence="1">
    <location>
        <begin position="121"/>
        <end position="134"/>
    </location>
</feature>
<proteinExistence type="predicted"/>
<evidence type="ECO:0000313" key="2">
    <source>
        <dbReference type="EMBL" id="MBK1670403.1"/>
    </source>
</evidence>
<reference evidence="2 3" key="1">
    <citation type="journal article" date="2020" name="Microorganisms">
        <title>Osmotic Adaptation and Compatible Solute Biosynthesis of Phototrophic Bacteria as Revealed from Genome Analyses.</title>
        <authorList>
            <person name="Imhoff J.F."/>
            <person name="Rahn T."/>
            <person name="Kunzel S."/>
            <person name="Keller A."/>
            <person name="Neulinger S.C."/>
        </authorList>
    </citation>
    <scope>NUCLEOTIDE SEQUENCE [LARGE SCALE GENOMIC DNA]</scope>
    <source>
        <strain evidence="2 3">DSM 9895</strain>
    </source>
</reference>
<keyword evidence="3" id="KW-1185">Reference proteome</keyword>
<protein>
    <submittedName>
        <fullName evidence="2">Uncharacterized protein</fullName>
    </submittedName>
</protein>
<accession>A0ABS1DKY7</accession>
<dbReference type="EMBL" id="NRRL01000093">
    <property type="protein sequence ID" value="MBK1670403.1"/>
    <property type="molecule type" value="Genomic_DNA"/>
</dbReference>
<dbReference type="RefSeq" id="WP_200342767.1">
    <property type="nucleotide sequence ID" value="NZ_NRRL01000093.1"/>
</dbReference>
<organism evidence="2 3">
    <name type="scientific">Rhodovibrio sodomensis</name>
    <dbReference type="NCBI Taxonomy" id="1088"/>
    <lineage>
        <taxon>Bacteria</taxon>
        <taxon>Pseudomonadati</taxon>
        <taxon>Pseudomonadota</taxon>
        <taxon>Alphaproteobacteria</taxon>
        <taxon>Rhodospirillales</taxon>
        <taxon>Rhodovibrionaceae</taxon>
        <taxon>Rhodovibrio</taxon>
    </lineage>
</organism>
<sequence>MIILNDAQYLNPACWRAAQIAQESSRAAMRRITRPRMQRPVDPTDGSFAATLTTTLTSLQPPAPTIDDIETDLPPLDNGPHAAAPGAHAHGAGVGLALLQVQETAVQSAPENARPSVAYGDTRKRTPSIHDDTA</sequence>
<evidence type="ECO:0000256" key="1">
    <source>
        <dbReference type="SAM" id="MobiDB-lite"/>
    </source>
</evidence>
<comment type="caution">
    <text evidence="2">The sequence shown here is derived from an EMBL/GenBank/DDBJ whole genome shotgun (WGS) entry which is preliminary data.</text>
</comment>